<reference evidence="1 2" key="1">
    <citation type="submission" date="2014-07" db="EMBL/GenBank/DDBJ databases">
        <title>Methanogenic archaea and the global carbon cycle.</title>
        <authorList>
            <person name="Henriksen J.R."/>
            <person name="Luke J."/>
            <person name="Reinhart S."/>
            <person name="Benedict M.N."/>
            <person name="Youngblut N.D."/>
            <person name="Metcalf M.E."/>
            <person name="Whitaker R.J."/>
            <person name="Metcalf W.W."/>
        </authorList>
    </citation>
    <scope>NUCLEOTIDE SEQUENCE [LARGE SCALE GENOMIC DNA]</scope>
    <source>
        <strain evidence="1 2">Z-761</strain>
    </source>
</reference>
<dbReference type="AlphaFoldDB" id="A0A0E3Q3Q1"/>
<gene>
    <name evidence="1" type="ORF">MSVAZ_1000</name>
</gene>
<evidence type="ECO:0000313" key="1">
    <source>
        <dbReference type="EMBL" id="AKB43269.1"/>
    </source>
</evidence>
<dbReference type="PATRIC" id="fig|1434123.4.peg.1166"/>
<evidence type="ECO:0008006" key="3">
    <source>
        <dbReference type="Google" id="ProtNLM"/>
    </source>
</evidence>
<proteinExistence type="predicted"/>
<dbReference type="HOGENOM" id="CLU_2079462_0_0_2"/>
<keyword evidence="2" id="KW-1185">Reference proteome</keyword>
<protein>
    <recommendedName>
        <fullName evidence="3">Metal-binding protein</fullName>
    </recommendedName>
</protein>
<dbReference type="InterPro" id="IPR018664">
    <property type="entry name" value="DUF2103_metal-binding"/>
</dbReference>
<organism evidence="1 2">
    <name type="scientific">Methanosarcina vacuolata Z-761</name>
    <dbReference type="NCBI Taxonomy" id="1434123"/>
    <lineage>
        <taxon>Archaea</taxon>
        <taxon>Methanobacteriati</taxon>
        <taxon>Methanobacteriota</taxon>
        <taxon>Stenosarchaea group</taxon>
        <taxon>Methanomicrobia</taxon>
        <taxon>Methanosarcinales</taxon>
        <taxon>Methanosarcinaceae</taxon>
        <taxon>Methanosarcina</taxon>
    </lineage>
</organism>
<dbReference type="STRING" id="1434123.MSVAZ_1000"/>
<sequence>MINIKTINKKRKKVPEKQVTDLTTMTENKIKLQENAQSSSKNKLGGAHTTIIGGRAGKKLVKLVSQHPEVKKVIPTVISVKGIAGGSLTGKVLRADARGNLRLLLSEGRSFQEIRLVTTVGTAEEGDRIMNELNEILKTAL</sequence>
<dbReference type="EMBL" id="CP009520">
    <property type="protein sequence ID" value="AKB43269.1"/>
    <property type="molecule type" value="Genomic_DNA"/>
</dbReference>
<evidence type="ECO:0000313" key="2">
    <source>
        <dbReference type="Proteomes" id="UP000033096"/>
    </source>
</evidence>
<dbReference type="Pfam" id="PF09876">
    <property type="entry name" value="DUF2103"/>
    <property type="match status" value="1"/>
</dbReference>
<accession>A0A0E3Q3Q1</accession>
<dbReference type="Proteomes" id="UP000033096">
    <property type="component" value="Chromosome"/>
</dbReference>
<dbReference type="KEGG" id="mvc:MSVAZ_1000"/>
<name>A0A0E3Q3Q1_9EURY</name>